<evidence type="ECO:0000256" key="7">
    <source>
        <dbReference type="ARBA" id="ARBA00023136"/>
    </source>
</evidence>
<evidence type="ECO:0000259" key="9">
    <source>
        <dbReference type="Pfam" id="PF02687"/>
    </source>
</evidence>
<dbReference type="EMBL" id="AATS01000002">
    <property type="protein sequence ID" value="EAU55539.1"/>
    <property type="molecule type" value="Genomic_DNA"/>
</dbReference>
<keyword evidence="5 8" id="KW-0812">Transmembrane</keyword>
<evidence type="ECO:0000256" key="6">
    <source>
        <dbReference type="ARBA" id="ARBA00022989"/>
    </source>
</evidence>
<feature type="domain" description="ABC3 transporter permease C-terminal" evidence="9">
    <location>
        <begin position="265"/>
        <end position="398"/>
    </location>
</feature>
<accession>Q0F2L1</accession>
<evidence type="ECO:0000256" key="8">
    <source>
        <dbReference type="SAM" id="Phobius"/>
    </source>
</evidence>
<dbReference type="Proteomes" id="UP000005297">
    <property type="component" value="Unassembled WGS sequence"/>
</dbReference>
<proteinExistence type="inferred from homology"/>
<evidence type="ECO:0000259" key="10">
    <source>
        <dbReference type="Pfam" id="PF12704"/>
    </source>
</evidence>
<protein>
    <submittedName>
        <fullName evidence="11">Lipoprotein releasing system trasmembrane protein</fullName>
    </submittedName>
</protein>
<dbReference type="AlphaFoldDB" id="Q0F2L1"/>
<evidence type="ECO:0000256" key="4">
    <source>
        <dbReference type="ARBA" id="ARBA00022475"/>
    </source>
</evidence>
<dbReference type="GO" id="GO:0044874">
    <property type="term" value="P:lipoprotein localization to outer membrane"/>
    <property type="evidence" value="ECO:0007669"/>
    <property type="project" value="TreeGrafter"/>
</dbReference>
<feature type="transmembrane region" description="Helical" evidence="8">
    <location>
        <begin position="21"/>
        <end position="41"/>
    </location>
</feature>
<organism evidence="11 12">
    <name type="scientific">Mariprofundus ferrooxydans PV-1</name>
    <dbReference type="NCBI Taxonomy" id="314345"/>
    <lineage>
        <taxon>Bacteria</taxon>
        <taxon>Pseudomonadati</taxon>
        <taxon>Pseudomonadota</taxon>
        <taxon>Candidatius Mariprofundia</taxon>
        <taxon>Mariprofundales</taxon>
        <taxon>Mariprofundaceae</taxon>
        <taxon>Mariprofundus</taxon>
    </lineage>
</organism>
<feature type="transmembrane region" description="Helical" evidence="8">
    <location>
        <begin position="369"/>
        <end position="388"/>
    </location>
</feature>
<feature type="transmembrane region" description="Helical" evidence="8">
    <location>
        <begin position="308"/>
        <end position="334"/>
    </location>
</feature>
<keyword evidence="12" id="KW-1185">Reference proteome</keyword>
<dbReference type="PANTHER" id="PTHR30489">
    <property type="entry name" value="LIPOPROTEIN-RELEASING SYSTEM TRANSMEMBRANE PROTEIN LOLE"/>
    <property type="match status" value="1"/>
</dbReference>
<dbReference type="GO" id="GO:0098797">
    <property type="term" value="C:plasma membrane protein complex"/>
    <property type="evidence" value="ECO:0007669"/>
    <property type="project" value="TreeGrafter"/>
</dbReference>
<dbReference type="Pfam" id="PF12704">
    <property type="entry name" value="MacB_PCD"/>
    <property type="match status" value="1"/>
</dbReference>
<keyword evidence="11" id="KW-0449">Lipoprotein</keyword>
<dbReference type="HOGENOM" id="CLU_000604_8_1_0"/>
<dbReference type="OrthoDB" id="9808461at2"/>
<dbReference type="GO" id="GO:0042953">
    <property type="term" value="P:lipoprotein transport"/>
    <property type="evidence" value="ECO:0007669"/>
    <property type="project" value="InterPro"/>
</dbReference>
<evidence type="ECO:0000256" key="5">
    <source>
        <dbReference type="ARBA" id="ARBA00022692"/>
    </source>
</evidence>
<keyword evidence="4" id="KW-1003">Cell membrane</keyword>
<keyword evidence="7 8" id="KW-0472">Membrane</keyword>
<dbReference type="STRING" id="314344.AL013_01750"/>
<keyword evidence="3" id="KW-0813">Transport</keyword>
<name>Q0F2L1_9PROT</name>
<dbReference type="InterPro" id="IPR011925">
    <property type="entry name" value="LolCE_TM"/>
</dbReference>
<feature type="transmembrane region" description="Helical" evidence="8">
    <location>
        <begin position="261"/>
        <end position="287"/>
    </location>
</feature>
<gene>
    <name evidence="11" type="ORF">SPV1_01287</name>
</gene>
<comment type="similarity">
    <text evidence="2">Belongs to the ABC-4 integral membrane protein family. LolC/E subfamily.</text>
</comment>
<reference evidence="11 12" key="1">
    <citation type="submission" date="2006-09" db="EMBL/GenBank/DDBJ databases">
        <authorList>
            <person name="Emerson D."/>
            <person name="Ferriera S."/>
            <person name="Johnson J."/>
            <person name="Kravitz S."/>
            <person name="Halpern A."/>
            <person name="Remington K."/>
            <person name="Beeson K."/>
            <person name="Tran B."/>
            <person name="Rogers Y.-H."/>
            <person name="Friedman R."/>
            <person name="Venter J.C."/>
        </authorList>
    </citation>
    <scope>NUCLEOTIDE SEQUENCE [LARGE SCALE GENOMIC DNA]</scope>
    <source>
        <strain evidence="11 12">PV-1</strain>
    </source>
</reference>
<dbReference type="InParanoid" id="Q0F2L1"/>
<comment type="caution">
    <text evidence="11">The sequence shown here is derived from an EMBL/GenBank/DDBJ whole genome shotgun (WGS) entry which is preliminary data.</text>
</comment>
<dbReference type="NCBIfam" id="TIGR02212">
    <property type="entry name" value="lolCE"/>
    <property type="match status" value="1"/>
</dbReference>
<dbReference type="FunCoup" id="Q0F2L1">
    <property type="interactions" value="78"/>
</dbReference>
<comment type="subcellular location">
    <subcellularLocation>
        <location evidence="1">Cell membrane</location>
        <topology evidence="1">Multi-pass membrane protein</topology>
    </subcellularLocation>
</comment>
<dbReference type="InterPro" id="IPR003838">
    <property type="entry name" value="ABC3_permease_C"/>
</dbReference>
<dbReference type="Pfam" id="PF02687">
    <property type="entry name" value="FtsX"/>
    <property type="match status" value="1"/>
</dbReference>
<sequence length="405" mass="43826">MLARRYLRSRRSERFVSLISWSSGIGIAIGVMTLIVVLSVMNGAAVEIRDKILGFSSHVDIQGPDESLHGWHAWLDTASRLDGVVRVAPYISTQVLASAGTRAVGAILKGVDPANSSEIADHVVQGRFIKTDKSPFQVVIGKDLAHKLGLTVGDKVRLMSPSGGISPSGATPRMRAFDVVGIFDSGFYEYDVGMIITPLSAVQRLNRMGNGITGIEVFLKDRDQASAVAAMAREQLPAGAWVTDWQHRHRSFFKALKTERVAMGVILSLIVMVAVFNMVASLVMVVMERRKEIAILKTVGATHASVMRVFLLMGCLLSGIGTLLGASLGLLLAWKLSDLLEWVESVTGVTFMSSDVYFIDHVPSVIDPVAVSTIIIASLVMGFLATFYPAWRAASVPPAEALRYE</sequence>
<evidence type="ECO:0000256" key="1">
    <source>
        <dbReference type="ARBA" id="ARBA00004651"/>
    </source>
</evidence>
<evidence type="ECO:0000313" key="11">
    <source>
        <dbReference type="EMBL" id="EAU55539.1"/>
    </source>
</evidence>
<dbReference type="PANTHER" id="PTHR30489:SF0">
    <property type="entry name" value="LIPOPROTEIN-RELEASING SYSTEM TRANSMEMBRANE PROTEIN LOLE"/>
    <property type="match status" value="1"/>
</dbReference>
<feature type="domain" description="MacB-like periplasmic core" evidence="10">
    <location>
        <begin position="25"/>
        <end position="233"/>
    </location>
</feature>
<evidence type="ECO:0000256" key="3">
    <source>
        <dbReference type="ARBA" id="ARBA00022448"/>
    </source>
</evidence>
<dbReference type="InterPro" id="IPR025857">
    <property type="entry name" value="MacB_PCD"/>
</dbReference>
<evidence type="ECO:0000313" key="12">
    <source>
        <dbReference type="Proteomes" id="UP000005297"/>
    </source>
</evidence>
<dbReference type="InterPro" id="IPR051447">
    <property type="entry name" value="Lipoprotein-release_system"/>
</dbReference>
<dbReference type="eggNOG" id="COG4591">
    <property type="taxonomic scope" value="Bacteria"/>
</dbReference>
<keyword evidence="6 8" id="KW-1133">Transmembrane helix</keyword>
<evidence type="ECO:0000256" key="2">
    <source>
        <dbReference type="ARBA" id="ARBA00005236"/>
    </source>
</evidence>